<name>A0ABD0KH92_9CAEN</name>
<dbReference type="PANTHER" id="PTHR47972:SF45">
    <property type="entry name" value="PROTEIN CLARET SEGREGATIONAL"/>
    <property type="match status" value="1"/>
</dbReference>
<dbReference type="InterPro" id="IPR001752">
    <property type="entry name" value="Kinesin_motor_dom"/>
</dbReference>
<feature type="non-terminal residue" evidence="15">
    <location>
        <position position="1"/>
    </location>
</feature>
<dbReference type="Proteomes" id="UP001519460">
    <property type="component" value="Unassembled WGS sequence"/>
</dbReference>
<evidence type="ECO:0000256" key="8">
    <source>
        <dbReference type="ARBA" id="ARBA00023175"/>
    </source>
</evidence>
<evidence type="ECO:0000256" key="7">
    <source>
        <dbReference type="ARBA" id="ARBA00023054"/>
    </source>
</evidence>
<sequence>EPASAAIPSLHPAAKQTTNVTHRLGDIMATKARAPIIKFSPEVRGLKSISARGSFHEISITLKATSDRTSPMKNWNHGAERPENENTSWKRLRALPNGMTSPTLDDVLPRQRKPLLTRNGLSKLPMPGSRLKPPQGLKRARSPDHGSDQQNVFVQLTGNTISELFGPSSTGSNNDSIIPAPAARNAGVRKPVTASAARPGVPSTRPVTTRTGSAGPAARPPANASRTGSGAGNPGASKKRPAWDLKGRLQDMEAVLNQREATTSTLSSQLESYNQRIAQLETQKQQLSGDVAKRSELTEMVKEENSQLQRQLKDCQEEMEIVRRKLQREIDDLTFTKSSLERQQAMLEGELAAARTEITGLKSSVAELTSSQAKVNAELDTTKLSLEQAFRDIRARDAEIQQLKDTLADREATIDENSKKIREHETVRRKLHNTIQELKGNIRVFCRVRPLLGEELTLTDGVIHHMNFPDPDQRILELDRLSEMSMNESTLLNNRRGNNKYEFAFDRVFQPECSQAEVFEEISQLVQSALDGYNVCIFAYGQTGSGKTYTMEGEKDPEKMGMIPRAVQQIFMTAAELQDKGWQYQFRSSFVEIYNETIRDLLGNAKDDVKHEIKLAGKDNSVTVTNLTTVTVTSQEQVQKLLQKASHNRAVAETKCNEHSSRSHSVFQLHLVGSNSITSEACQGKSSNPFCGYPGTLNLVDLAGSERLKDSGSEGQRLKETQAINKSLSCLGNVIMALGNKDSYIPYRNSKLTYLLQNSLGGNSKTLMFVNVSPKEENFSETLNSLRFATKVNQCNIGTAQKKVK</sequence>
<feature type="region of interest" description="Disordered" evidence="13">
    <location>
        <begin position="117"/>
        <end position="149"/>
    </location>
</feature>
<evidence type="ECO:0000256" key="1">
    <source>
        <dbReference type="ARBA" id="ARBA00004245"/>
    </source>
</evidence>
<evidence type="ECO:0000256" key="3">
    <source>
        <dbReference type="ARBA" id="ARBA00022490"/>
    </source>
</evidence>
<evidence type="ECO:0000256" key="13">
    <source>
        <dbReference type="SAM" id="MobiDB-lite"/>
    </source>
</evidence>
<dbReference type="GO" id="GO:0090307">
    <property type="term" value="P:mitotic spindle assembly"/>
    <property type="evidence" value="ECO:0007669"/>
    <property type="project" value="UniProtKB-ARBA"/>
</dbReference>
<feature type="compositionally biased region" description="Polar residues" evidence="13">
    <location>
        <begin position="164"/>
        <end position="176"/>
    </location>
</feature>
<evidence type="ECO:0000256" key="5">
    <source>
        <dbReference type="ARBA" id="ARBA00022741"/>
    </source>
</evidence>
<evidence type="ECO:0000313" key="15">
    <source>
        <dbReference type="EMBL" id="KAK7486417.1"/>
    </source>
</evidence>
<evidence type="ECO:0000256" key="11">
    <source>
        <dbReference type="RuleBase" id="RU000394"/>
    </source>
</evidence>
<dbReference type="PROSITE" id="PS00411">
    <property type="entry name" value="KINESIN_MOTOR_1"/>
    <property type="match status" value="1"/>
</dbReference>
<gene>
    <name evidence="15" type="ORF">BaRGS_00022341</name>
</gene>
<dbReference type="FunFam" id="3.40.850.10:FF:000065">
    <property type="entry name" value="Kinesin-like protein"/>
    <property type="match status" value="1"/>
</dbReference>
<dbReference type="PANTHER" id="PTHR47972">
    <property type="entry name" value="KINESIN-LIKE PROTEIN KLP-3"/>
    <property type="match status" value="1"/>
</dbReference>
<dbReference type="EMBL" id="JACVVK020000179">
    <property type="protein sequence ID" value="KAK7486417.1"/>
    <property type="molecule type" value="Genomic_DNA"/>
</dbReference>
<comment type="subcellular location">
    <subcellularLocation>
        <location evidence="1">Cytoplasm</location>
        <location evidence="1">Cytoskeleton</location>
    </subcellularLocation>
</comment>
<accession>A0ABD0KH92</accession>
<dbReference type="InterPro" id="IPR027640">
    <property type="entry name" value="Kinesin-like_fam"/>
</dbReference>
<feature type="coiled-coil region" evidence="12">
    <location>
        <begin position="386"/>
        <end position="441"/>
    </location>
</feature>
<dbReference type="SUPFAM" id="SSF52540">
    <property type="entry name" value="P-loop containing nucleoside triphosphate hydrolases"/>
    <property type="match status" value="1"/>
</dbReference>
<dbReference type="Pfam" id="PF00225">
    <property type="entry name" value="Kinesin"/>
    <property type="match status" value="1"/>
</dbReference>
<dbReference type="Gene3D" id="3.40.850.10">
    <property type="entry name" value="Kinesin motor domain"/>
    <property type="match status" value="1"/>
</dbReference>
<dbReference type="SMART" id="SM00129">
    <property type="entry name" value="KISc"/>
    <property type="match status" value="1"/>
</dbReference>
<feature type="domain" description="Kinesin motor" evidence="14">
    <location>
        <begin position="441"/>
        <end position="795"/>
    </location>
</feature>
<dbReference type="PRINTS" id="PR00380">
    <property type="entry name" value="KINESINHEAVY"/>
</dbReference>
<dbReference type="PROSITE" id="PS50067">
    <property type="entry name" value="KINESIN_MOTOR_2"/>
    <property type="match status" value="1"/>
</dbReference>
<evidence type="ECO:0000313" key="16">
    <source>
        <dbReference type="Proteomes" id="UP001519460"/>
    </source>
</evidence>
<evidence type="ECO:0000256" key="10">
    <source>
        <dbReference type="PROSITE-ProRule" id="PRU00283"/>
    </source>
</evidence>
<feature type="coiled-coil region" evidence="12">
    <location>
        <begin position="263"/>
        <end position="357"/>
    </location>
</feature>
<dbReference type="CDD" id="cd01366">
    <property type="entry name" value="KISc_C_terminal"/>
    <property type="match status" value="1"/>
</dbReference>
<protein>
    <recommendedName>
        <fullName evidence="11">Kinesin-like protein</fullName>
    </recommendedName>
</protein>
<keyword evidence="9" id="KW-0206">Cytoskeleton</keyword>
<evidence type="ECO:0000256" key="12">
    <source>
        <dbReference type="SAM" id="Coils"/>
    </source>
</evidence>
<keyword evidence="16" id="KW-1185">Reference proteome</keyword>
<feature type="binding site" evidence="10">
    <location>
        <begin position="541"/>
        <end position="548"/>
    </location>
    <ligand>
        <name>ATP</name>
        <dbReference type="ChEBI" id="CHEBI:30616"/>
    </ligand>
</feature>
<dbReference type="InterPro" id="IPR036961">
    <property type="entry name" value="Kinesin_motor_dom_sf"/>
</dbReference>
<proteinExistence type="inferred from homology"/>
<dbReference type="GO" id="GO:0005524">
    <property type="term" value="F:ATP binding"/>
    <property type="evidence" value="ECO:0007669"/>
    <property type="project" value="UniProtKB-UniRule"/>
</dbReference>
<dbReference type="AlphaFoldDB" id="A0ABD0KH92"/>
<keyword evidence="4 11" id="KW-0493">Microtubule</keyword>
<reference evidence="15 16" key="1">
    <citation type="journal article" date="2023" name="Sci. Data">
        <title>Genome assembly of the Korean intertidal mud-creeper Batillaria attramentaria.</title>
        <authorList>
            <person name="Patra A.K."/>
            <person name="Ho P.T."/>
            <person name="Jun S."/>
            <person name="Lee S.J."/>
            <person name="Kim Y."/>
            <person name="Won Y.J."/>
        </authorList>
    </citation>
    <scope>NUCLEOTIDE SEQUENCE [LARGE SCALE GENOMIC DNA]</scope>
    <source>
        <strain evidence="15">Wonlab-2016</strain>
    </source>
</reference>
<keyword evidence="3" id="KW-0963">Cytoplasm</keyword>
<dbReference type="SUPFAM" id="SSF57997">
    <property type="entry name" value="Tropomyosin"/>
    <property type="match status" value="1"/>
</dbReference>
<dbReference type="Gene3D" id="1.10.287.1490">
    <property type="match status" value="1"/>
</dbReference>
<dbReference type="InterPro" id="IPR027417">
    <property type="entry name" value="P-loop_NTPase"/>
</dbReference>
<comment type="similarity">
    <text evidence="2">Belongs to the TRAFAC class myosin-kinesin ATPase superfamily. Kinesin family. KIN-14 subfamily.</text>
</comment>
<evidence type="ECO:0000259" key="14">
    <source>
        <dbReference type="PROSITE" id="PS50067"/>
    </source>
</evidence>
<dbReference type="InterPro" id="IPR019821">
    <property type="entry name" value="Kinesin_motor_CS"/>
</dbReference>
<keyword evidence="5 10" id="KW-0547">Nucleotide-binding</keyword>
<keyword evidence="7 12" id="KW-0175">Coiled coil</keyword>
<evidence type="ECO:0000256" key="6">
    <source>
        <dbReference type="ARBA" id="ARBA00022840"/>
    </source>
</evidence>
<comment type="caution">
    <text evidence="15">The sequence shown here is derived from an EMBL/GenBank/DDBJ whole genome shotgun (WGS) entry which is preliminary data.</text>
</comment>
<keyword evidence="6 10" id="KW-0067">ATP-binding</keyword>
<organism evidence="15 16">
    <name type="scientific">Batillaria attramentaria</name>
    <dbReference type="NCBI Taxonomy" id="370345"/>
    <lineage>
        <taxon>Eukaryota</taxon>
        <taxon>Metazoa</taxon>
        <taxon>Spiralia</taxon>
        <taxon>Lophotrochozoa</taxon>
        <taxon>Mollusca</taxon>
        <taxon>Gastropoda</taxon>
        <taxon>Caenogastropoda</taxon>
        <taxon>Sorbeoconcha</taxon>
        <taxon>Cerithioidea</taxon>
        <taxon>Batillariidae</taxon>
        <taxon>Batillaria</taxon>
    </lineage>
</organism>
<feature type="region of interest" description="Disordered" evidence="13">
    <location>
        <begin position="164"/>
        <end position="242"/>
    </location>
</feature>
<evidence type="ECO:0000256" key="2">
    <source>
        <dbReference type="ARBA" id="ARBA00010899"/>
    </source>
</evidence>
<keyword evidence="8 10" id="KW-0505">Motor protein</keyword>
<dbReference type="GO" id="GO:0005874">
    <property type="term" value="C:microtubule"/>
    <property type="evidence" value="ECO:0007669"/>
    <property type="project" value="UniProtKB-KW"/>
</dbReference>
<evidence type="ECO:0000256" key="4">
    <source>
        <dbReference type="ARBA" id="ARBA00022701"/>
    </source>
</evidence>
<evidence type="ECO:0000256" key="9">
    <source>
        <dbReference type="ARBA" id="ARBA00023212"/>
    </source>
</evidence>
<dbReference type="GO" id="GO:0003774">
    <property type="term" value="F:cytoskeletal motor activity"/>
    <property type="evidence" value="ECO:0007669"/>
    <property type="project" value="UniProtKB-UniRule"/>
</dbReference>